<organism evidence="1 2">
    <name type="scientific">Kineosporia babensis</name>
    <dbReference type="NCBI Taxonomy" id="499548"/>
    <lineage>
        <taxon>Bacteria</taxon>
        <taxon>Bacillati</taxon>
        <taxon>Actinomycetota</taxon>
        <taxon>Actinomycetes</taxon>
        <taxon>Kineosporiales</taxon>
        <taxon>Kineosporiaceae</taxon>
        <taxon>Kineosporia</taxon>
    </lineage>
</organism>
<evidence type="ECO:0000313" key="1">
    <source>
        <dbReference type="EMBL" id="MCD5310423.1"/>
    </source>
</evidence>
<evidence type="ECO:0000313" key="2">
    <source>
        <dbReference type="Proteomes" id="UP001138997"/>
    </source>
</evidence>
<dbReference type="Proteomes" id="UP001138997">
    <property type="component" value="Unassembled WGS sequence"/>
</dbReference>
<protein>
    <submittedName>
        <fullName evidence="1">Uncharacterized protein</fullName>
    </submittedName>
</protein>
<dbReference type="AlphaFoldDB" id="A0A9X1SXS7"/>
<comment type="caution">
    <text evidence="1">The sequence shown here is derived from an EMBL/GenBank/DDBJ whole genome shotgun (WGS) entry which is preliminary data.</text>
</comment>
<gene>
    <name evidence="1" type="ORF">LR394_05920</name>
</gene>
<dbReference type="RefSeq" id="WP_231439347.1">
    <property type="nucleotide sequence ID" value="NZ_JAJOMB010000002.1"/>
</dbReference>
<accession>A0A9X1SXS7</accession>
<sequence length="156" mass="17246">MDQAELSIWDGPATMEHFADIRSVFHAAYPRRSVADHRDLLTRQAASYGFMACVASVGGRLVGCAYGLPLQLGTLWWRDLSAHLGDDFVWEDGLRTFALLELCVSPLAPVALRAELLRVLLARRRESRVTTHSSTAAAVLPWRSCGDDVWVLALPV</sequence>
<dbReference type="SUPFAM" id="SSF55729">
    <property type="entry name" value="Acyl-CoA N-acyltransferases (Nat)"/>
    <property type="match status" value="1"/>
</dbReference>
<proteinExistence type="predicted"/>
<keyword evidence="2" id="KW-1185">Reference proteome</keyword>
<reference evidence="1" key="1">
    <citation type="submission" date="2021-11" db="EMBL/GenBank/DDBJ databases">
        <title>Streptomyces corallinus and Kineosporia corallina sp. nov., two new coral-derived marine actinobacteria.</title>
        <authorList>
            <person name="Buangrab K."/>
            <person name="Sutthacheep M."/>
            <person name="Yeemin T."/>
            <person name="Harunari E."/>
            <person name="Igarashi Y."/>
            <person name="Sripreechasak P."/>
            <person name="Kanchanasin P."/>
            <person name="Tanasupawat S."/>
            <person name="Phongsopitanun W."/>
        </authorList>
    </citation>
    <scope>NUCLEOTIDE SEQUENCE</scope>
    <source>
        <strain evidence="1">JCM 31032</strain>
    </source>
</reference>
<name>A0A9X1SXS7_9ACTN</name>
<dbReference type="InterPro" id="IPR016181">
    <property type="entry name" value="Acyl_CoA_acyltransferase"/>
</dbReference>
<dbReference type="EMBL" id="JAJOMB010000002">
    <property type="protein sequence ID" value="MCD5310423.1"/>
    <property type="molecule type" value="Genomic_DNA"/>
</dbReference>